<dbReference type="InterPro" id="IPR029058">
    <property type="entry name" value="AB_hydrolase_fold"/>
</dbReference>
<evidence type="ECO:0000259" key="1">
    <source>
        <dbReference type="Pfam" id="PF08386"/>
    </source>
</evidence>
<keyword evidence="3" id="KW-1185">Reference proteome</keyword>
<dbReference type="Proteomes" id="UP001206483">
    <property type="component" value="Unassembled WGS sequence"/>
</dbReference>
<protein>
    <submittedName>
        <fullName evidence="2">Pimeloyl-ACP methyl ester carboxylesterase</fullName>
    </submittedName>
</protein>
<feature type="domain" description="Peptidase S33 tripeptidyl aminopeptidase-like C-terminal" evidence="1">
    <location>
        <begin position="96"/>
        <end position="184"/>
    </location>
</feature>
<dbReference type="InterPro" id="IPR013595">
    <property type="entry name" value="Pept_S33_TAP-like_C"/>
</dbReference>
<dbReference type="Pfam" id="PF08386">
    <property type="entry name" value="Abhydrolase_4"/>
    <property type="match status" value="1"/>
</dbReference>
<sequence>MLYGDKKSWEYLRNAVGWAMLRGKGDYLLDMADGYNGRDTDGHYSNMFDAYTAIHCADPGAETPSAERLQAALAKVREQAPLVGAHFTEKDLFDPDCRSWPTHSTEQPHVVKATGSAPILVVGSTGDPATPYAWAEKVAAGFANATLLTREGDGHTGYGKSTCITNAVNTFLTDGTMPAAGTRCPTD</sequence>
<reference evidence="2 3" key="1">
    <citation type="submission" date="2022-06" db="EMBL/GenBank/DDBJ databases">
        <title>Sequencing the genomes of 1000 actinobacteria strains.</title>
        <authorList>
            <person name="Klenk H.-P."/>
        </authorList>
    </citation>
    <scope>NUCLEOTIDE SEQUENCE [LARGE SCALE GENOMIC DNA]</scope>
    <source>
        <strain evidence="2 3">DSM 41656</strain>
    </source>
</reference>
<organism evidence="2 3">
    <name type="scientific">Kitasatospora paracochleata</name>
    <dbReference type="NCBI Taxonomy" id="58354"/>
    <lineage>
        <taxon>Bacteria</taxon>
        <taxon>Bacillati</taxon>
        <taxon>Actinomycetota</taxon>
        <taxon>Actinomycetes</taxon>
        <taxon>Kitasatosporales</taxon>
        <taxon>Streptomycetaceae</taxon>
        <taxon>Kitasatospora</taxon>
    </lineage>
</organism>
<dbReference type="Gene3D" id="3.40.50.1820">
    <property type="entry name" value="alpha/beta hydrolase"/>
    <property type="match status" value="1"/>
</dbReference>
<dbReference type="EMBL" id="JAMZDX010000004">
    <property type="protein sequence ID" value="MCP2311006.1"/>
    <property type="molecule type" value="Genomic_DNA"/>
</dbReference>
<dbReference type="RefSeq" id="WP_344586571.1">
    <property type="nucleotide sequence ID" value="NZ_BAAAUB010000018.1"/>
</dbReference>
<gene>
    <name evidence="2" type="ORF">FHR36_004169</name>
</gene>
<accession>A0ABT1J2P2</accession>
<dbReference type="SUPFAM" id="SSF53474">
    <property type="entry name" value="alpha/beta-Hydrolases"/>
    <property type="match status" value="1"/>
</dbReference>
<evidence type="ECO:0000313" key="3">
    <source>
        <dbReference type="Proteomes" id="UP001206483"/>
    </source>
</evidence>
<name>A0ABT1J2P2_9ACTN</name>
<evidence type="ECO:0000313" key="2">
    <source>
        <dbReference type="EMBL" id="MCP2311006.1"/>
    </source>
</evidence>
<comment type="caution">
    <text evidence="2">The sequence shown here is derived from an EMBL/GenBank/DDBJ whole genome shotgun (WGS) entry which is preliminary data.</text>
</comment>
<proteinExistence type="predicted"/>